<feature type="domain" description="DUF4246" evidence="2">
    <location>
        <begin position="62"/>
        <end position="129"/>
    </location>
</feature>
<feature type="non-terminal residue" evidence="3">
    <location>
        <position position="801"/>
    </location>
</feature>
<feature type="non-terminal residue" evidence="3">
    <location>
        <position position="1"/>
    </location>
</feature>
<dbReference type="InterPro" id="IPR049207">
    <property type="entry name" value="DUF4246_N"/>
</dbReference>
<evidence type="ECO:0000313" key="3">
    <source>
        <dbReference type="EMBL" id="RFU26273.1"/>
    </source>
</evidence>
<dbReference type="InterPro" id="IPR025340">
    <property type="entry name" value="DUF4246"/>
</dbReference>
<dbReference type="Pfam" id="PF21666">
    <property type="entry name" value="DUF4246_N"/>
    <property type="match status" value="1"/>
</dbReference>
<comment type="caution">
    <text evidence="3">The sequence shown here is derived from an EMBL/GenBank/DDBJ whole genome shotgun (WGS) entry which is preliminary data.</text>
</comment>
<dbReference type="OrthoDB" id="415532at2759"/>
<dbReference type="InterPro" id="IPR049192">
    <property type="entry name" value="DUF4246_C"/>
</dbReference>
<gene>
    <name evidence="3" type="ORF">B7463_g10067</name>
</gene>
<evidence type="ECO:0000313" key="4">
    <source>
        <dbReference type="Proteomes" id="UP000258309"/>
    </source>
</evidence>
<dbReference type="Pfam" id="PF14033">
    <property type="entry name" value="DUF4246"/>
    <property type="match status" value="1"/>
</dbReference>
<organism evidence="3 4">
    <name type="scientific">Scytalidium lignicola</name>
    <name type="common">Hyphomycete</name>
    <dbReference type="NCBI Taxonomy" id="5539"/>
    <lineage>
        <taxon>Eukaryota</taxon>
        <taxon>Fungi</taxon>
        <taxon>Dikarya</taxon>
        <taxon>Ascomycota</taxon>
        <taxon>Pezizomycotina</taxon>
        <taxon>Leotiomycetes</taxon>
        <taxon>Leotiomycetes incertae sedis</taxon>
        <taxon>Scytalidium</taxon>
    </lineage>
</organism>
<dbReference type="PANTHER" id="PTHR33119:SF1">
    <property type="entry name" value="FE2OG DIOXYGENASE DOMAIN-CONTAINING PROTEIN"/>
    <property type="match status" value="1"/>
</dbReference>
<feature type="domain" description="DUF4246" evidence="1">
    <location>
        <begin position="139"/>
        <end position="740"/>
    </location>
</feature>
<sequence length="801" mass="93429">MNRFNILTGNQNSSVVPHESTSFLHLQKILAFTSPSISKIARMDASVNEVIMDNSGCRPLQVPGFGGIPIDYVLKCEDRFAHGIKDWRQVPAVTARELAMVAVMNTLTDKPEWHVDIFNDQIVANWCAESVTRTPLISEKAWVWCLNELRDKAVHFSKTQYVRVLDTGLCICKSDILIPESVNATFKSGIAPLLEQPVKDWQPKSNGQVLNLVDPSLFPLVYGRSLVLTDGKRVDLKNVFDSYEHATTALKQFDKRVDFLDVQRQIEQGASETRGIYVDFYNSKREFYYWSYNYQCLPFEVEFLEDFDTEVHITSYINNLHPTHKLLYRSIEKLISLTIKPWNDCLVQGQQGWEDYSNQGQRGPVPLRIITYGVEWENELPEWALAFNIPASSRVKRYLKAQEVLQNTTENETEERKKTRIRAQGITGDYGDVRDKINMKRPTPELYKVAKEYLELPENRSNSLVKVPEDWAESEQSVWFHIVRKHDRLMHFKHPEPGTAFSYEDWKTGNNNKAIIHMVTERPEYDNFKPVIPDHKSYKVALQDTFRKKGLQIIVKIDSIELTPENSKYSGSNWKLDGQMNEHIVAVALYSYDVQNVTETRVSFRQETPIYECFYKYATERFTREKYNYWNRPAHRYNKTTSVEIAAIAEILGFRENDLRKETIPVQDILPFQNIGSVITPQGRLITFPNIMEHRVEPFELIDPNLPGHYRSVKLYLVDPHYRVCSTRNVPPQQHDWWAQAMSDEFLKLKVPREISTEITDKTADWPMSIKEAREHRLEMMKQHRWKDMARYGSAPRYGFW</sequence>
<protein>
    <submittedName>
        <fullName evidence="3">Uncharacterized protein</fullName>
    </submittedName>
</protein>
<dbReference type="STRING" id="5539.A0A3E2GZV5"/>
<dbReference type="Proteomes" id="UP000258309">
    <property type="component" value="Unassembled WGS sequence"/>
</dbReference>
<proteinExistence type="predicted"/>
<reference evidence="3 4" key="1">
    <citation type="submission" date="2018-05" db="EMBL/GenBank/DDBJ databases">
        <title>Draft genome sequence of Scytalidium lignicola DSM 105466, a ubiquitous saprotrophic fungus.</title>
        <authorList>
            <person name="Buettner E."/>
            <person name="Gebauer A.M."/>
            <person name="Hofrichter M."/>
            <person name="Liers C."/>
            <person name="Kellner H."/>
        </authorList>
    </citation>
    <scope>NUCLEOTIDE SEQUENCE [LARGE SCALE GENOMIC DNA]</scope>
    <source>
        <strain evidence="3 4">DSM 105466</strain>
    </source>
</reference>
<dbReference type="AlphaFoldDB" id="A0A3E2GZV5"/>
<evidence type="ECO:0000259" key="1">
    <source>
        <dbReference type="Pfam" id="PF14033"/>
    </source>
</evidence>
<keyword evidence="4" id="KW-1185">Reference proteome</keyword>
<dbReference type="PANTHER" id="PTHR33119">
    <property type="entry name" value="IFI3P"/>
    <property type="match status" value="1"/>
</dbReference>
<evidence type="ECO:0000259" key="2">
    <source>
        <dbReference type="Pfam" id="PF21666"/>
    </source>
</evidence>
<accession>A0A3E2GZV5</accession>
<name>A0A3E2GZV5_SCYLI</name>
<dbReference type="OMA" id="TYGVEWE"/>
<dbReference type="EMBL" id="NCSJ02000272">
    <property type="protein sequence ID" value="RFU26273.1"/>
    <property type="molecule type" value="Genomic_DNA"/>
</dbReference>